<dbReference type="PROSITE" id="PS00375">
    <property type="entry name" value="UDPGT"/>
    <property type="match status" value="1"/>
</dbReference>
<dbReference type="Gene3D" id="3.40.50.2000">
    <property type="entry name" value="Glycogen Phosphorylase B"/>
    <property type="match status" value="1"/>
</dbReference>
<keyword evidence="4 10" id="KW-0808">Transferase</keyword>
<dbReference type="FunFam" id="3.40.50.2000:FF:000038">
    <property type="entry name" value="UDP-GlucuronosylTransferase"/>
    <property type="match status" value="1"/>
</dbReference>
<dbReference type="CDD" id="cd03784">
    <property type="entry name" value="GT1_Gtf-like"/>
    <property type="match status" value="1"/>
</dbReference>
<dbReference type="SUPFAM" id="SSF53756">
    <property type="entry name" value="UDP-Glycosyltransferase/glycogen phosphorylase"/>
    <property type="match status" value="1"/>
</dbReference>
<evidence type="ECO:0000256" key="5">
    <source>
        <dbReference type="ARBA" id="ARBA00022692"/>
    </source>
</evidence>
<evidence type="ECO:0000313" key="12">
    <source>
        <dbReference type="EMBL" id="CAD6186831.1"/>
    </source>
</evidence>
<dbReference type="GO" id="GO:0015020">
    <property type="term" value="F:glucuronosyltransferase activity"/>
    <property type="evidence" value="ECO:0007669"/>
    <property type="project" value="UniProtKB-EC"/>
</dbReference>
<evidence type="ECO:0000256" key="8">
    <source>
        <dbReference type="ARBA" id="ARBA00023136"/>
    </source>
</evidence>
<comment type="similarity">
    <text evidence="2 10">Belongs to the UDP-glycosyltransferase family.</text>
</comment>
<sequence>MFEEAVWVESKNKDFILRVVTTVPAIGAFQCKDLFERKELLESLQNEKFDLAIAQPMQLCPYIFFDQLGISTVISASSTITMEPIRSSLGEPDDYNYVPATMAKMAEVSSWTETILNYLHNTAGGWYFEYSFSEEVDAVKDLVPDLKSWRDYMGNVAFAFVNSNPYLDYPRPYLPKSVPVGGMQVETEKIGLSKEWDEILSKRKTNVLISFGSNAHSSKMPDEFKKGFREVFTSMPETTFIWKYEEPNPTLVGDLPNVHLTVWMPQNALLADPRLNLFVTHGGLGSSMELAYIGVPAVVIPLMADQFRNGHMLARHGGAKILNKQDLAHGDVIRAAVKEILETPSYKKNAEKLAQVLRDQPLSPKESVLKHCNFAVK</sequence>
<keyword evidence="8" id="KW-0472">Membrane</keyword>
<dbReference type="Pfam" id="PF00201">
    <property type="entry name" value="UDPGT"/>
    <property type="match status" value="1"/>
</dbReference>
<evidence type="ECO:0000256" key="3">
    <source>
        <dbReference type="ARBA" id="ARBA00022676"/>
    </source>
</evidence>
<dbReference type="PANTHER" id="PTHR48043:SF23">
    <property type="entry name" value="UDP-GLUCURONOSYLTRANSFERASE"/>
    <property type="match status" value="1"/>
</dbReference>
<evidence type="ECO:0000256" key="10">
    <source>
        <dbReference type="RuleBase" id="RU003718"/>
    </source>
</evidence>
<comment type="subcellular location">
    <subcellularLocation>
        <location evidence="1 11">Membrane</location>
        <topology evidence="1 11">Single-pass membrane protein</topology>
    </subcellularLocation>
</comment>
<accession>A0A8S1GV09</accession>
<organism evidence="12 13">
    <name type="scientific">Caenorhabditis auriculariae</name>
    <dbReference type="NCBI Taxonomy" id="2777116"/>
    <lineage>
        <taxon>Eukaryota</taxon>
        <taxon>Metazoa</taxon>
        <taxon>Ecdysozoa</taxon>
        <taxon>Nematoda</taxon>
        <taxon>Chromadorea</taxon>
        <taxon>Rhabditida</taxon>
        <taxon>Rhabditina</taxon>
        <taxon>Rhabditomorpha</taxon>
        <taxon>Rhabditoidea</taxon>
        <taxon>Rhabditidae</taxon>
        <taxon>Peloderinae</taxon>
        <taxon>Caenorhabditis</taxon>
    </lineage>
</organism>
<evidence type="ECO:0000256" key="7">
    <source>
        <dbReference type="ARBA" id="ARBA00022989"/>
    </source>
</evidence>
<dbReference type="OrthoDB" id="5835829at2759"/>
<dbReference type="InterPro" id="IPR035595">
    <property type="entry name" value="UDP_glycos_trans_CS"/>
</dbReference>
<proteinExistence type="inferred from homology"/>
<evidence type="ECO:0000256" key="11">
    <source>
        <dbReference type="RuleBase" id="RU362059"/>
    </source>
</evidence>
<evidence type="ECO:0000256" key="9">
    <source>
        <dbReference type="ARBA" id="ARBA00047475"/>
    </source>
</evidence>
<dbReference type="Proteomes" id="UP000835052">
    <property type="component" value="Unassembled WGS sequence"/>
</dbReference>
<reference evidence="12" key="1">
    <citation type="submission" date="2020-10" db="EMBL/GenBank/DDBJ databases">
        <authorList>
            <person name="Kikuchi T."/>
        </authorList>
    </citation>
    <scope>NUCLEOTIDE SEQUENCE</scope>
    <source>
        <strain evidence="12">NKZ352</strain>
    </source>
</reference>
<name>A0A8S1GV09_9PELO</name>
<comment type="caution">
    <text evidence="12">The sequence shown here is derived from an EMBL/GenBank/DDBJ whole genome shotgun (WGS) entry which is preliminary data.</text>
</comment>
<keyword evidence="3 10" id="KW-0328">Glycosyltransferase</keyword>
<keyword evidence="13" id="KW-1185">Reference proteome</keyword>
<dbReference type="EC" id="2.4.1.17" evidence="11"/>
<evidence type="ECO:0000256" key="1">
    <source>
        <dbReference type="ARBA" id="ARBA00004167"/>
    </source>
</evidence>
<protein>
    <recommendedName>
        <fullName evidence="11">UDP-glucuronosyltransferase</fullName>
        <ecNumber evidence="11">2.4.1.17</ecNumber>
    </recommendedName>
</protein>
<dbReference type="PANTHER" id="PTHR48043">
    <property type="entry name" value="EG:EG0003.4 PROTEIN-RELATED"/>
    <property type="match status" value="1"/>
</dbReference>
<gene>
    <name evidence="12" type="ORF">CAUJ_LOCUS2750</name>
</gene>
<dbReference type="AlphaFoldDB" id="A0A8S1GV09"/>
<evidence type="ECO:0000256" key="4">
    <source>
        <dbReference type="ARBA" id="ARBA00022679"/>
    </source>
</evidence>
<evidence type="ECO:0000313" key="13">
    <source>
        <dbReference type="Proteomes" id="UP000835052"/>
    </source>
</evidence>
<comment type="catalytic activity">
    <reaction evidence="9 11">
        <text>glucuronate acceptor + UDP-alpha-D-glucuronate = acceptor beta-D-glucuronoside + UDP + H(+)</text>
        <dbReference type="Rhea" id="RHEA:21032"/>
        <dbReference type="ChEBI" id="CHEBI:15378"/>
        <dbReference type="ChEBI" id="CHEBI:58052"/>
        <dbReference type="ChEBI" id="CHEBI:58223"/>
        <dbReference type="ChEBI" id="CHEBI:132367"/>
        <dbReference type="ChEBI" id="CHEBI:132368"/>
        <dbReference type="EC" id="2.4.1.17"/>
    </reaction>
</comment>
<dbReference type="InterPro" id="IPR002213">
    <property type="entry name" value="UDP_glucos_trans"/>
</dbReference>
<dbReference type="GO" id="GO:0016020">
    <property type="term" value="C:membrane"/>
    <property type="evidence" value="ECO:0007669"/>
    <property type="project" value="UniProtKB-SubCell"/>
</dbReference>
<keyword evidence="7" id="KW-1133">Transmembrane helix</keyword>
<evidence type="ECO:0000256" key="6">
    <source>
        <dbReference type="ARBA" id="ARBA00022729"/>
    </source>
</evidence>
<dbReference type="InterPro" id="IPR050271">
    <property type="entry name" value="UDP-glycosyltransferase"/>
</dbReference>
<keyword evidence="6" id="KW-0732">Signal</keyword>
<dbReference type="EMBL" id="CAJGYM010000005">
    <property type="protein sequence ID" value="CAD6186831.1"/>
    <property type="molecule type" value="Genomic_DNA"/>
</dbReference>
<evidence type="ECO:0000256" key="2">
    <source>
        <dbReference type="ARBA" id="ARBA00009995"/>
    </source>
</evidence>
<keyword evidence="5" id="KW-0812">Transmembrane</keyword>